<dbReference type="OrthoDB" id="8526691at2"/>
<protein>
    <submittedName>
        <fullName evidence="3">PilZ domain-containing protein</fullName>
    </submittedName>
</protein>
<evidence type="ECO:0000259" key="1">
    <source>
        <dbReference type="Pfam" id="PF07238"/>
    </source>
</evidence>
<reference evidence="2 5" key="1">
    <citation type="submission" date="2016-08" db="EMBL/GenBank/DDBJ databases">
        <title>Candidatus Dactylopiibacterium carminicum genome sequence.</title>
        <authorList>
            <person name="Ramirez-Puebla S.T."/>
            <person name="Ormeno-Orrillo E."/>
            <person name="Vera-Ponce De Leon A."/>
            <person name="Luis L."/>
            <person name="Sanchez-Flores A."/>
            <person name="Monica R."/>
            <person name="Martinez-Romero E."/>
        </authorList>
    </citation>
    <scope>NUCLEOTIDE SEQUENCE [LARGE SCALE GENOMIC DNA]</scope>
    <source>
        <strain evidence="2">END1</strain>
    </source>
</reference>
<reference evidence="3 4" key="2">
    <citation type="submission" date="2017-07" db="EMBL/GenBank/DDBJ databases">
        <title>Candidatus Dactylopiibacterium carminicum, a nitrogen-fixing symbiont of the cochineal insect Dactylopius coccus and Dactylopius opuntiae (Hemiptera: Coccoidea: Dactylopiidae).</title>
        <authorList>
            <person name="Vera A."/>
        </authorList>
    </citation>
    <scope>NUCLEOTIDE SEQUENCE [LARGE SCALE GENOMIC DNA]</scope>
    <source>
        <strain evidence="3 4">NFDCM</strain>
    </source>
</reference>
<evidence type="ECO:0000313" key="5">
    <source>
        <dbReference type="Proteomes" id="UP000623509"/>
    </source>
</evidence>
<organism evidence="3 4">
    <name type="scientific">Candidatus Dactylopiibacterium carminicum</name>
    <dbReference type="NCBI Taxonomy" id="857335"/>
    <lineage>
        <taxon>Bacteria</taxon>
        <taxon>Pseudomonadati</taxon>
        <taxon>Pseudomonadota</taxon>
        <taxon>Betaproteobacteria</taxon>
        <taxon>Rhodocyclales</taxon>
        <taxon>Rhodocyclaceae</taxon>
        <taxon>Candidatus Dactylopiibacterium</taxon>
    </lineage>
</organism>
<dbReference type="InterPro" id="IPR009875">
    <property type="entry name" value="PilZ_domain"/>
</dbReference>
<dbReference type="AlphaFoldDB" id="A0A272EMN4"/>
<evidence type="ECO:0000313" key="4">
    <source>
        <dbReference type="Proteomes" id="UP000216107"/>
    </source>
</evidence>
<name>A0A272EMN4_9RHOO</name>
<evidence type="ECO:0000313" key="3">
    <source>
        <dbReference type="EMBL" id="PAS91365.1"/>
    </source>
</evidence>
<comment type="caution">
    <text evidence="3">The sequence shown here is derived from an EMBL/GenBank/DDBJ whole genome shotgun (WGS) entry which is preliminary data.</text>
</comment>
<dbReference type="Proteomes" id="UP000216107">
    <property type="component" value="Unassembled WGS sequence"/>
</dbReference>
<keyword evidence="5" id="KW-1185">Reference proteome</keyword>
<gene>
    <name evidence="2" type="ORF">BGI27_17030</name>
    <name evidence="3" type="ORF">CGU29_16860</name>
</gene>
<feature type="domain" description="PilZ" evidence="1">
    <location>
        <begin position="9"/>
        <end position="106"/>
    </location>
</feature>
<evidence type="ECO:0000313" key="2">
    <source>
        <dbReference type="EMBL" id="KAF7597758.1"/>
    </source>
</evidence>
<dbReference type="EMBL" id="MDUX01000095">
    <property type="protein sequence ID" value="KAF7597758.1"/>
    <property type="molecule type" value="Genomic_DNA"/>
</dbReference>
<dbReference type="Pfam" id="PF07238">
    <property type="entry name" value="PilZ"/>
    <property type="match status" value="1"/>
</dbReference>
<proteinExistence type="predicted"/>
<dbReference type="Gene3D" id="2.40.10.220">
    <property type="entry name" value="predicted glycosyltransferase like domains"/>
    <property type="match status" value="1"/>
</dbReference>
<dbReference type="RefSeq" id="WP_095526001.1">
    <property type="nucleotide sequence ID" value="NZ_MDUX01000095.1"/>
</dbReference>
<dbReference type="Proteomes" id="UP000623509">
    <property type="component" value="Unassembled WGS sequence"/>
</dbReference>
<dbReference type="SUPFAM" id="SSF141371">
    <property type="entry name" value="PilZ domain-like"/>
    <property type="match status" value="1"/>
</dbReference>
<accession>A0A272EMN4</accession>
<dbReference type="GO" id="GO:0035438">
    <property type="term" value="F:cyclic-di-GMP binding"/>
    <property type="evidence" value="ECO:0007669"/>
    <property type="project" value="InterPro"/>
</dbReference>
<sequence>MSTQDEYQERRKHQRFAAQRDGKPCIDILVAGKRITLNDLSIDGFSLPPDEALVEGETFDFEMRLIDGFGDRIRGQAIAVNEVNGLIGCQFVDLDPAQQRVLEEWLIVIVICGASVRLTPADAEAIVKGPSLI</sequence>
<dbReference type="EMBL" id="NMRN01000095">
    <property type="protein sequence ID" value="PAS91365.1"/>
    <property type="molecule type" value="Genomic_DNA"/>
</dbReference>